<dbReference type="PANTHER" id="PTHR13410">
    <property type="entry name" value="PROTEIN PBDC1"/>
    <property type="match status" value="1"/>
</dbReference>
<dbReference type="InterPro" id="IPR023139">
    <property type="entry name" value="PBDC1-like_dom_sf"/>
</dbReference>
<keyword evidence="2" id="KW-0963">Cytoplasm</keyword>
<evidence type="ECO:0000256" key="3">
    <source>
        <dbReference type="ARBA" id="ARBA00061201"/>
    </source>
</evidence>
<evidence type="ECO:0000256" key="4">
    <source>
        <dbReference type="ARBA" id="ARBA00069779"/>
    </source>
</evidence>
<protein>
    <recommendedName>
        <fullName evidence="4">Protein PBDC1 homolog</fullName>
    </recommendedName>
</protein>
<reference evidence="6 8" key="1">
    <citation type="submission" date="2014-03" db="EMBL/GenBank/DDBJ databases">
        <authorList>
            <person name="Casaregola S."/>
        </authorList>
    </citation>
    <scope>NUCLEOTIDE SEQUENCE [LARGE SCALE GENOMIC DNA]</scope>
    <source>
        <strain evidence="6 8">CLIB 918</strain>
    </source>
</reference>
<dbReference type="InterPro" id="IPR008476">
    <property type="entry name" value="PBDC1_metazoa/fungi"/>
</dbReference>
<dbReference type="Proteomes" id="UP000242525">
    <property type="component" value="Unassembled WGS sequence"/>
</dbReference>
<evidence type="ECO:0000313" key="6">
    <source>
        <dbReference type="EMBL" id="CDO51455.1"/>
    </source>
</evidence>
<dbReference type="InterPro" id="IPR021148">
    <property type="entry name" value="Polysacc_synth_dom"/>
</dbReference>
<comment type="subcellular location">
    <subcellularLocation>
        <location evidence="1">Cytoplasm</location>
    </subcellularLocation>
</comment>
<evidence type="ECO:0000313" key="7">
    <source>
        <dbReference type="EMBL" id="KAF5100819.1"/>
    </source>
</evidence>
<name>A0A0J9X2Y4_GEOCN</name>
<dbReference type="Proteomes" id="UP000750522">
    <property type="component" value="Unassembled WGS sequence"/>
</dbReference>
<reference evidence="7" key="3">
    <citation type="submission" date="2020-01" db="EMBL/GenBank/DDBJ databases">
        <authorList>
            <person name="Perkins V."/>
            <person name="Lessard M.-H."/>
            <person name="Dugat-Bony E."/>
            <person name="Frenette M."/>
            <person name="Labrie S."/>
        </authorList>
    </citation>
    <scope>NUCLEOTIDE SEQUENCE</scope>
    <source>
        <strain evidence="7">LMA-70</strain>
    </source>
</reference>
<dbReference type="FunFam" id="1.10.3560.10:FF:000001">
    <property type="entry name" value="Protein PBDC1 homolog"/>
    <property type="match status" value="1"/>
</dbReference>
<keyword evidence="8" id="KW-1185">Reference proteome</keyword>
<dbReference type="EMBL" id="QQZK01000043">
    <property type="protein sequence ID" value="KAF5100819.1"/>
    <property type="molecule type" value="Genomic_DNA"/>
</dbReference>
<dbReference type="GO" id="GO:0005737">
    <property type="term" value="C:cytoplasm"/>
    <property type="evidence" value="ECO:0007669"/>
    <property type="project" value="UniProtKB-SubCell"/>
</dbReference>
<gene>
    <name evidence="6" type="ORF">BN980_GECA01s06500g</name>
    <name evidence="7" type="ORF">DV451_002433</name>
</gene>
<comment type="similarity">
    <text evidence="3">Belongs to the PBDC1 family.</text>
</comment>
<dbReference type="PANTHER" id="PTHR13410:SF9">
    <property type="entry name" value="PROTEIN PBDC1"/>
    <property type="match status" value="1"/>
</dbReference>
<accession>A0A0J9X2Y4</accession>
<dbReference type="STRING" id="1173061.A0A0J9X2Y4"/>
<comment type="caution">
    <text evidence="6">The sequence shown here is derived from an EMBL/GenBank/DDBJ whole genome shotgun (WGS) entry which is preliminary data.</text>
</comment>
<evidence type="ECO:0000259" key="5">
    <source>
        <dbReference type="Pfam" id="PF04669"/>
    </source>
</evidence>
<evidence type="ECO:0000256" key="2">
    <source>
        <dbReference type="ARBA" id="ARBA00022490"/>
    </source>
</evidence>
<dbReference type="EMBL" id="CCBN010000001">
    <property type="protein sequence ID" value="CDO51455.1"/>
    <property type="molecule type" value="Genomic_DNA"/>
</dbReference>
<dbReference type="Gene3D" id="1.10.3560.10">
    <property type="entry name" value="yst0336 like domain"/>
    <property type="match status" value="1"/>
</dbReference>
<evidence type="ECO:0000313" key="8">
    <source>
        <dbReference type="Proteomes" id="UP000242525"/>
    </source>
</evidence>
<organism evidence="6 8">
    <name type="scientific">Geotrichum candidum</name>
    <name type="common">Oospora lactis</name>
    <name type="synonym">Dipodascus geotrichum</name>
    <dbReference type="NCBI Taxonomy" id="1173061"/>
    <lineage>
        <taxon>Eukaryota</taxon>
        <taxon>Fungi</taxon>
        <taxon>Dikarya</taxon>
        <taxon>Ascomycota</taxon>
        <taxon>Saccharomycotina</taxon>
        <taxon>Dipodascomycetes</taxon>
        <taxon>Dipodascales</taxon>
        <taxon>Dipodascaceae</taxon>
        <taxon>Geotrichum</taxon>
    </lineage>
</organism>
<dbReference type="AlphaFoldDB" id="A0A0J9X2Y4"/>
<sequence>MSLNTFNAETAENLEDIEKQFAVKAVAHAQTYMTILSKRKGSELRLTPKDDEIYDHAVTAFPEFLTDPNFATHIDEDKMKSQEGKKRWREFMNTYEKTVEDFNFGTLLRADPSEDYTEENTIFVPRMQFLAFEIFRNRHELNDWIYNNAHKN</sequence>
<reference evidence="7" key="2">
    <citation type="journal article" date="2020" name="Front. Microbiol.">
        <title>Phenotypic and Genetic Characterization of the Cheese Ripening Yeast Geotrichum candidum.</title>
        <authorList>
            <person name="Perkins V."/>
            <person name="Vignola S."/>
            <person name="Lessard M.H."/>
            <person name="Plante P.L."/>
            <person name="Corbeil J."/>
            <person name="Dugat-Bony E."/>
            <person name="Frenette M."/>
            <person name="Labrie S."/>
        </authorList>
    </citation>
    <scope>NUCLEOTIDE SEQUENCE</scope>
    <source>
        <strain evidence="7">LMA-70</strain>
    </source>
</reference>
<feature type="domain" description="Polysaccharide biosynthesis" evidence="5">
    <location>
        <begin position="17"/>
        <end position="146"/>
    </location>
</feature>
<evidence type="ECO:0000256" key="1">
    <source>
        <dbReference type="ARBA" id="ARBA00004496"/>
    </source>
</evidence>
<dbReference type="OrthoDB" id="10248897at2759"/>
<proteinExistence type="inferred from homology"/>
<dbReference type="Pfam" id="PF04669">
    <property type="entry name" value="PBDC1"/>
    <property type="match status" value="1"/>
</dbReference>